<dbReference type="SUPFAM" id="SSF111331">
    <property type="entry name" value="NAD kinase/diacylglycerol kinase-like"/>
    <property type="match status" value="1"/>
</dbReference>
<keyword evidence="1" id="KW-0808">Transferase</keyword>
<evidence type="ECO:0000313" key="7">
    <source>
        <dbReference type="Proteomes" id="UP000001024"/>
    </source>
</evidence>
<dbReference type="GO" id="GO:0016301">
    <property type="term" value="F:kinase activity"/>
    <property type="evidence" value="ECO:0007669"/>
    <property type="project" value="UniProtKB-KW"/>
</dbReference>
<dbReference type="GO" id="GO:0005524">
    <property type="term" value="F:ATP binding"/>
    <property type="evidence" value="ECO:0007669"/>
    <property type="project" value="UniProtKB-KW"/>
</dbReference>
<dbReference type="Pfam" id="PF00781">
    <property type="entry name" value="DAGK_cat"/>
    <property type="match status" value="1"/>
</dbReference>
<dbReference type="EnsemblBacteria" id="CAC12579">
    <property type="protein sequence ID" value="CAC12579"/>
    <property type="gene ID" value="CAC12579"/>
</dbReference>
<dbReference type="InterPro" id="IPR016064">
    <property type="entry name" value="NAD/diacylglycerol_kinase_sf"/>
</dbReference>
<dbReference type="KEGG" id="tac:Ta1460"/>
<dbReference type="PROSITE" id="PS50146">
    <property type="entry name" value="DAGK"/>
    <property type="match status" value="1"/>
</dbReference>
<dbReference type="EMBL" id="AL445067">
    <property type="protein sequence ID" value="CAC12579.1"/>
    <property type="molecule type" value="Genomic_DNA"/>
</dbReference>
<dbReference type="Pfam" id="PF19279">
    <property type="entry name" value="YegS_C"/>
    <property type="match status" value="1"/>
</dbReference>
<dbReference type="RefSeq" id="WP_010901861.1">
    <property type="nucleotide sequence ID" value="NC_002578.1"/>
</dbReference>
<dbReference type="PANTHER" id="PTHR12358:SF54">
    <property type="entry name" value="SPHINGOSINE KINASE RELATED PROTEIN"/>
    <property type="match status" value="1"/>
</dbReference>
<dbReference type="AlphaFoldDB" id="Q9HI84"/>
<keyword evidence="3" id="KW-0418">Kinase</keyword>
<organism evidence="6 7">
    <name type="scientific">Thermoplasma acidophilum (strain ATCC 25905 / DSM 1728 / JCM 9062 / NBRC 15155 / AMRC-C165)</name>
    <dbReference type="NCBI Taxonomy" id="273075"/>
    <lineage>
        <taxon>Archaea</taxon>
        <taxon>Methanobacteriati</taxon>
        <taxon>Thermoplasmatota</taxon>
        <taxon>Thermoplasmata</taxon>
        <taxon>Thermoplasmatales</taxon>
        <taxon>Thermoplasmataceae</taxon>
        <taxon>Thermoplasma</taxon>
    </lineage>
</organism>
<evidence type="ECO:0000313" key="6">
    <source>
        <dbReference type="EMBL" id="CAC12579.1"/>
    </source>
</evidence>
<keyword evidence="4" id="KW-0067">ATP-binding</keyword>
<reference evidence="6 7" key="1">
    <citation type="journal article" date="2000" name="Nature">
        <title>The genome sequence of the thermoacidophilic scavenger Thermoplasma acidophilum.</title>
        <authorList>
            <person name="Ruepp A."/>
            <person name="Graml W."/>
            <person name="Santos-Martinez M.L."/>
            <person name="Koretke K.K."/>
            <person name="Volker C."/>
            <person name="Mewes H.W."/>
            <person name="Frishman D."/>
            <person name="Stocker S."/>
            <person name="Lupas A.N."/>
            <person name="Baumeister W."/>
        </authorList>
    </citation>
    <scope>NUCLEOTIDE SEQUENCE [LARGE SCALE GENOMIC DNA]</scope>
    <source>
        <strain evidence="7">ATCC 25905 / DSM 1728 / JCM 9062 / NBRC 15155 / AMRC-C165</strain>
    </source>
</reference>
<gene>
    <name evidence="6" type="ordered locus">Ta1460</name>
</gene>
<dbReference type="HOGENOM" id="CLU_1425151_0_0_2"/>
<name>Q9HI84_THEAC</name>
<dbReference type="PANTHER" id="PTHR12358">
    <property type="entry name" value="SPHINGOSINE KINASE"/>
    <property type="match status" value="1"/>
</dbReference>
<keyword evidence="2" id="KW-0547">Nucleotide-binding</keyword>
<proteinExistence type="predicted"/>
<sequence length="190" mass="21125">MVSCGGDGTLNEVVNGIVNTDLAIAVLPMGTGSDFGKTIGIRNISDFLKAIKSGRTREVDLVAAQFANQSRRYFINILEIGFGAEVMNYVNSHKYLGRGSFKFGAFYMLSKMHPFNLRLIMDGKEYEFPTIEAIFANGRYFGGGMLASPYSEIDDGLLDVHVLKPFSRIRSAMNFRTIYDGSYLNRRICA</sequence>
<dbReference type="PaxDb" id="273075-Ta1460"/>
<evidence type="ECO:0000256" key="1">
    <source>
        <dbReference type="ARBA" id="ARBA00022679"/>
    </source>
</evidence>
<dbReference type="Proteomes" id="UP000001024">
    <property type="component" value="Chromosome"/>
</dbReference>
<evidence type="ECO:0000256" key="3">
    <source>
        <dbReference type="ARBA" id="ARBA00022777"/>
    </source>
</evidence>
<dbReference type="SMR" id="Q9HI84"/>
<dbReference type="InterPro" id="IPR001206">
    <property type="entry name" value="Diacylglycerol_kinase_cat_dom"/>
</dbReference>
<dbReference type="InterPro" id="IPR017438">
    <property type="entry name" value="ATP-NAD_kinase_N"/>
</dbReference>
<accession>Q9HI84</accession>
<feature type="domain" description="DAGKc" evidence="5">
    <location>
        <begin position="1"/>
        <end position="68"/>
    </location>
</feature>
<dbReference type="InterPro" id="IPR045540">
    <property type="entry name" value="YegS/DAGK_C"/>
</dbReference>
<dbReference type="InParanoid" id="Q9HI84"/>
<dbReference type="Gene3D" id="2.60.200.40">
    <property type="match status" value="1"/>
</dbReference>
<dbReference type="Gene3D" id="3.40.50.10330">
    <property type="entry name" value="Probable inorganic polyphosphate/atp-NAD kinase, domain 1"/>
    <property type="match status" value="1"/>
</dbReference>
<keyword evidence="7" id="KW-1185">Reference proteome</keyword>
<dbReference type="OrthoDB" id="57577at2157"/>
<protein>
    <recommendedName>
        <fullName evidence="5">DAGKc domain-containing protein</fullName>
    </recommendedName>
</protein>
<evidence type="ECO:0000259" key="5">
    <source>
        <dbReference type="PROSITE" id="PS50146"/>
    </source>
</evidence>
<evidence type="ECO:0000256" key="2">
    <source>
        <dbReference type="ARBA" id="ARBA00022741"/>
    </source>
</evidence>
<dbReference type="InterPro" id="IPR050187">
    <property type="entry name" value="Lipid_Phosphate_FormReg"/>
</dbReference>
<dbReference type="STRING" id="273075.gene:9572690"/>
<dbReference type="eggNOG" id="arCOG08932">
    <property type="taxonomic scope" value="Archaea"/>
</dbReference>
<evidence type="ECO:0000256" key="4">
    <source>
        <dbReference type="ARBA" id="ARBA00022840"/>
    </source>
</evidence>